<feature type="region of interest" description="Disordered" evidence="1">
    <location>
        <begin position="474"/>
        <end position="493"/>
    </location>
</feature>
<reference evidence="5" key="1">
    <citation type="submission" date="2014-09" db="EMBL/GenBank/DDBJ databases">
        <authorList>
            <person name="Sharma Rahul"/>
            <person name="Thines Marco"/>
        </authorList>
    </citation>
    <scope>NUCLEOTIDE SEQUENCE [LARGE SCALE GENOMIC DNA]</scope>
</reference>
<keyword evidence="4" id="KW-0418">Kinase</keyword>
<dbReference type="STRING" id="4781.A0A0N7L6E5"/>
<keyword evidence="2" id="KW-0812">Transmembrane</keyword>
<feature type="compositionally biased region" description="Low complexity" evidence="1">
    <location>
        <begin position="476"/>
        <end position="488"/>
    </location>
</feature>
<evidence type="ECO:0000256" key="2">
    <source>
        <dbReference type="SAM" id="Phobius"/>
    </source>
</evidence>
<feature type="compositionally biased region" description="Polar residues" evidence="1">
    <location>
        <begin position="208"/>
        <end position="217"/>
    </location>
</feature>
<dbReference type="EMBL" id="CCYD01000810">
    <property type="protein sequence ID" value="CEG44051.1"/>
    <property type="molecule type" value="Genomic_DNA"/>
</dbReference>
<dbReference type="PANTHER" id="PTHR44329">
    <property type="entry name" value="SERINE/THREONINE-PROTEIN KINASE TNNI3K-RELATED"/>
    <property type="match status" value="1"/>
</dbReference>
<keyword evidence="5" id="KW-1185">Reference proteome</keyword>
<dbReference type="Proteomes" id="UP000054928">
    <property type="component" value="Unassembled WGS sequence"/>
</dbReference>
<dbReference type="InterPro" id="IPR008271">
    <property type="entry name" value="Ser/Thr_kinase_AS"/>
</dbReference>
<keyword evidence="4" id="KW-0808">Transferase</keyword>
<dbReference type="RefSeq" id="XP_024580420.1">
    <property type="nucleotide sequence ID" value="XM_024730110.1"/>
</dbReference>
<dbReference type="InterPro" id="IPR000719">
    <property type="entry name" value="Prot_kinase_dom"/>
</dbReference>
<dbReference type="InterPro" id="IPR011009">
    <property type="entry name" value="Kinase-like_dom_sf"/>
</dbReference>
<dbReference type="PROSITE" id="PS00108">
    <property type="entry name" value="PROTEIN_KINASE_ST"/>
    <property type="match status" value="1"/>
</dbReference>
<dbReference type="AlphaFoldDB" id="A0A0N7L6E5"/>
<keyword evidence="2" id="KW-0472">Membrane</keyword>
<dbReference type="SUPFAM" id="SSF56112">
    <property type="entry name" value="Protein kinase-like (PK-like)"/>
    <property type="match status" value="1"/>
</dbReference>
<name>A0A0N7L6E5_PLAHL</name>
<dbReference type="GO" id="GO:0004674">
    <property type="term" value="F:protein serine/threonine kinase activity"/>
    <property type="evidence" value="ECO:0007669"/>
    <property type="project" value="TreeGrafter"/>
</dbReference>
<organism evidence="4 5">
    <name type="scientific">Plasmopara halstedii</name>
    <name type="common">Downy mildew of sunflower</name>
    <dbReference type="NCBI Taxonomy" id="4781"/>
    <lineage>
        <taxon>Eukaryota</taxon>
        <taxon>Sar</taxon>
        <taxon>Stramenopiles</taxon>
        <taxon>Oomycota</taxon>
        <taxon>Peronosporomycetes</taxon>
        <taxon>Peronosporales</taxon>
        <taxon>Peronosporaceae</taxon>
        <taxon>Plasmopara</taxon>
    </lineage>
</organism>
<feature type="transmembrane region" description="Helical" evidence="2">
    <location>
        <begin position="173"/>
        <end position="197"/>
    </location>
</feature>
<dbReference type="Pfam" id="PF00069">
    <property type="entry name" value="Pkinase"/>
    <property type="match status" value="1"/>
</dbReference>
<evidence type="ECO:0000313" key="5">
    <source>
        <dbReference type="Proteomes" id="UP000054928"/>
    </source>
</evidence>
<dbReference type="PROSITE" id="PS50011">
    <property type="entry name" value="PROTEIN_KINASE_DOM"/>
    <property type="match status" value="1"/>
</dbReference>
<evidence type="ECO:0000313" key="4">
    <source>
        <dbReference type="EMBL" id="CEG44051.1"/>
    </source>
</evidence>
<dbReference type="CDD" id="cd13999">
    <property type="entry name" value="STKc_MAP3K-like"/>
    <property type="match status" value="1"/>
</dbReference>
<dbReference type="GeneID" id="36409376"/>
<dbReference type="InterPro" id="IPR051681">
    <property type="entry name" value="Ser/Thr_Kinases-Pseudokinases"/>
</dbReference>
<accession>A0A0N7L6E5</accession>
<sequence length="553" mass="60469">MQATDIFSDESCNSPITLTVAPAAFCLETDCTLTTIAGKTYYSETNCPSSVYEHADDFYDEKAYLLIDFYRETSCTTYVQSVAFAATGSCQIGNDEQSVIATLSPNGSAHMTYYLDNSCNRPAAIEYTVTEDDILSHSCVSGRRFYSSADGVATNGVREFLPPSTTNDNGSNVSGGVIAVIIVGILFLLIFAGILLYRRCHRRAGHQSPLSPVFNQSDDPRRHDAYQAQSSPSKAYFQSTSTTISEFDRRHSARLWDDDIIVAARIPRENLKVGQLLTRGGYGEVYIGSYLGKDVAVKMLLPETKKTMSHVNAFLSEVKLMASLHHPHIVSFVGVAWDQLIDLCVVTEYMVGGDLKALLNNYEKNGHAVGFDRTKVKIAIHVASALVYLHSCKQPVIHRDLKSKNILLDKDMNAKVTDFGISRERVDATMTGGIGTSLWMAPEVMMGERYDDKADMFSFGVVLSELDSHTTPYALSKNSSNTTSSSSSAEPNKLPNAAIMQMVAAGKLRVHFSDAGPKSIVDLGYACVAVDPAERPTASEALKKLRQILANEV</sequence>
<evidence type="ECO:0000259" key="3">
    <source>
        <dbReference type="PROSITE" id="PS50011"/>
    </source>
</evidence>
<feature type="domain" description="Protein kinase" evidence="3">
    <location>
        <begin position="271"/>
        <end position="549"/>
    </location>
</feature>
<dbReference type="SMART" id="SM00220">
    <property type="entry name" value="S_TKc"/>
    <property type="match status" value="1"/>
</dbReference>
<dbReference type="OrthoDB" id="166708at2759"/>
<dbReference type="PANTHER" id="PTHR44329:SF214">
    <property type="entry name" value="PROTEIN KINASE DOMAIN-CONTAINING PROTEIN"/>
    <property type="match status" value="1"/>
</dbReference>
<protein>
    <submittedName>
        <fullName evidence="4">Tkl protein kinase</fullName>
    </submittedName>
</protein>
<dbReference type="Gene3D" id="1.10.510.10">
    <property type="entry name" value="Transferase(Phosphotransferase) domain 1"/>
    <property type="match status" value="1"/>
</dbReference>
<proteinExistence type="predicted"/>
<evidence type="ECO:0000256" key="1">
    <source>
        <dbReference type="SAM" id="MobiDB-lite"/>
    </source>
</evidence>
<feature type="region of interest" description="Disordered" evidence="1">
    <location>
        <begin position="206"/>
        <end position="230"/>
    </location>
</feature>
<dbReference type="GO" id="GO:0005524">
    <property type="term" value="F:ATP binding"/>
    <property type="evidence" value="ECO:0007669"/>
    <property type="project" value="InterPro"/>
</dbReference>
<dbReference type="Gene3D" id="3.30.200.20">
    <property type="entry name" value="Phosphorylase Kinase, domain 1"/>
    <property type="match status" value="1"/>
</dbReference>
<dbReference type="OMA" id="DITSHTC"/>
<keyword evidence="2" id="KW-1133">Transmembrane helix</keyword>